<accession>A0A9P6KZT0</accession>
<evidence type="ECO:0000256" key="4">
    <source>
        <dbReference type="ARBA" id="ARBA00017386"/>
    </source>
</evidence>
<keyword evidence="7" id="KW-0378">Hydrolase</keyword>
<dbReference type="SMART" id="SM00491">
    <property type="entry name" value="HELICc2"/>
    <property type="match status" value="1"/>
</dbReference>
<evidence type="ECO:0000259" key="20">
    <source>
        <dbReference type="PROSITE" id="PS51193"/>
    </source>
</evidence>
<evidence type="ECO:0000256" key="19">
    <source>
        <dbReference type="ARBA" id="ARBA00048954"/>
    </source>
</evidence>
<dbReference type="GO" id="GO:0005524">
    <property type="term" value="F:ATP binding"/>
    <property type="evidence" value="ECO:0007669"/>
    <property type="project" value="UniProtKB-KW"/>
</dbReference>
<dbReference type="GO" id="GO:0006139">
    <property type="term" value="P:nucleobase-containing compound metabolic process"/>
    <property type="evidence" value="ECO:0007669"/>
    <property type="project" value="InterPro"/>
</dbReference>
<evidence type="ECO:0000256" key="18">
    <source>
        <dbReference type="ARBA" id="ARBA00045702"/>
    </source>
</evidence>
<dbReference type="PANTHER" id="PTHR11472:SF41">
    <property type="entry name" value="ATP-DEPENDENT DNA HELICASE DDX11-RELATED"/>
    <property type="match status" value="1"/>
</dbReference>
<dbReference type="InterPro" id="IPR045028">
    <property type="entry name" value="DinG/Rad3-like"/>
</dbReference>
<proteinExistence type="inferred from homology"/>
<dbReference type="SMART" id="SM00487">
    <property type="entry name" value="DEXDc"/>
    <property type="match status" value="1"/>
</dbReference>
<dbReference type="InterPro" id="IPR014001">
    <property type="entry name" value="Helicase_ATP-bd"/>
</dbReference>
<keyword evidence="8 21" id="KW-0347">Helicase</keyword>
<evidence type="ECO:0000256" key="1">
    <source>
        <dbReference type="ARBA" id="ARBA00001966"/>
    </source>
</evidence>
<evidence type="ECO:0000256" key="11">
    <source>
        <dbReference type="ARBA" id="ARBA00023014"/>
    </source>
</evidence>
<evidence type="ECO:0000256" key="8">
    <source>
        <dbReference type="ARBA" id="ARBA00022806"/>
    </source>
</evidence>
<keyword evidence="11" id="KW-0411">Iron-sulfur</keyword>
<comment type="similarity">
    <text evidence="2">Belongs to the DEAD box helicase family. DEAH subfamily. DDX11/CHL1 sub-subfamily.</text>
</comment>
<name>A0A9P6KZT0_9MICR</name>
<dbReference type="InterPro" id="IPR010614">
    <property type="entry name" value="RAD3-like_helicase_DEAD"/>
</dbReference>
<dbReference type="SUPFAM" id="SSF52540">
    <property type="entry name" value="P-loop containing nucleoside triphosphate hydrolases"/>
    <property type="match status" value="1"/>
</dbReference>
<evidence type="ECO:0000256" key="16">
    <source>
        <dbReference type="ARBA" id="ARBA00044998"/>
    </source>
</evidence>
<evidence type="ECO:0000256" key="2">
    <source>
        <dbReference type="ARBA" id="ARBA00008435"/>
    </source>
</evidence>
<dbReference type="InterPro" id="IPR006555">
    <property type="entry name" value="ATP-dep_Helicase_C"/>
</dbReference>
<keyword evidence="9" id="KW-0067">ATP-binding</keyword>
<dbReference type="GO" id="GO:0034085">
    <property type="term" value="P:establishment of sister chromatid cohesion"/>
    <property type="evidence" value="ECO:0007669"/>
    <property type="project" value="TreeGrafter"/>
</dbReference>
<evidence type="ECO:0000256" key="17">
    <source>
        <dbReference type="ARBA" id="ARBA00045008"/>
    </source>
</evidence>
<dbReference type="Pfam" id="PF06733">
    <property type="entry name" value="DEAD_2"/>
    <property type="match status" value="1"/>
</dbReference>
<dbReference type="PROSITE" id="PS51193">
    <property type="entry name" value="HELICASE_ATP_BIND_2"/>
    <property type="match status" value="1"/>
</dbReference>
<feature type="domain" description="Helicase ATP-binding" evidence="20">
    <location>
        <begin position="1"/>
        <end position="253"/>
    </location>
</feature>
<dbReference type="GO" id="GO:0005634">
    <property type="term" value="C:nucleus"/>
    <property type="evidence" value="ECO:0007669"/>
    <property type="project" value="TreeGrafter"/>
</dbReference>
<keyword evidence="22" id="KW-1185">Reference proteome</keyword>
<protein>
    <recommendedName>
        <fullName evidence="4">ATP-dependent DNA helicase CHL1</fullName>
        <ecNumber evidence="15">5.6.2.3</ecNumber>
    </recommendedName>
    <alternativeName>
        <fullName evidence="3">ATP-dependent DNA helicase chl1</fullName>
    </alternativeName>
    <alternativeName>
        <fullName evidence="14">Chromosome loss protein 1</fullName>
    </alternativeName>
    <alternativeName>
        <fullName evidence="16 17">DNA 5'-3' helicase CHL1</fullName>
    </alternativeName>
</protein>
<comment type="cofactor">
    <cofactor evidence="1">
        <name>[4Fe-4S] cluster</name>
        <dbReference type="ChEBI" id="CHEBI:49883"/>
    </cofactor>
</comment>
<dbReference type="EC" id="5.6.2.3" evidence="15"/>
<dbReference type="OrthoDB" id="267079at2759"/>
<gene>
    <name evidence="21" type="primary">chl1</name>
    <name evidence="21" type="ORF">NGRA_0821</name>
</gene>
<evidence type="ECO:0000256" key="9">
    <source>
        <dbReference type="ARBA" id="ARBA00022840"/>
    </source>
</evidence>
<evidence type="ECO:0000256" key="13">
    <source>
        <dbReference type="ARBA" id="ARBA00023306"/>
    </source>
</evidence>
<comment type="catalytic activity">
    <reaction evidence="19">
        <text>ATP + H2O = ADP + phosphate + H(+)</text>
        <dbReference type="Rhea" id="RHEA:13065"/>
        <dbReference type="ChEBI" id="CHEBI:15377"/>
        <dbReference type="ChEBI" id="CHEBI:15378"/>
        <dbReference type="ChEBI" id="CHEBI:30616"/>
        <dbReference type="ChEBI" id="CHEBI:43474"/>
        <dbReference type="ChEBI" id="CHEBI:456216"/>
        <dbReference type="EC" id="5.6.2.3"/>
    </reaction>
</comment>
<evidence type="ECO:0000313" key="21">
    <source>
        <dbReference type="EMBL" id="KAF9764111.1"/>
    </source>
</evidence>
<evidence type="ECO:0000256" key="14">
    <source>
        <dbReference type="ARBA" id="ARBA00029709"/>
    </source>
</evidence>
<dbReference type="GO" id="GO:0046872">
    <property type="term" value="F:metal ion binding"/>
    <property type="evidence" value="ECO:0007669"/>
    <property type="project" value="UniProtKB-KW"/>
</dbReference>
<dbReference type="AlphaFoldDB" id="A0A9P6KZT0"/>
<dbReference type="InterPro" id="IPR027417">
    <property type="entry name" value="P-loop_NTPase"/>
</dbReference>
<dbReference type="GO" id="GO:0016818">
    <property type="term" value="F:hydrolase activity, acting on acid anhydrides, in phosphorus-containing anhydrides"/>
    <property type="evidence" value="ECO:0007669"/>
    <property type="project" value="InterPro"/>
</dbReference>
<evidence type="ECO:0000313" key="22">
    <source>
        <dbReference type="Proteomes" id="UP000740883"/>
    </source>
</evidence>
<evidence type="ECO:0000256" key="12">
    <source>
        <dbReference type="ARBA" id="ARBA00023235"/>
    </source>
</evidence>
<evidence type="ECO:0000256" key="7">
    <source>
        <dbReference type="ARBA" id="ARBA00022801"/>
    </source>
</evidence>
<dbReference type="GO" id="GO:0003677">
    <property type="term" value="F:DNA binding"/>
    <property type="evidence" value="ECO:0007669"/>
    <property type="project" value="InterPro"/>
</dbReference>
<keyword evidence="5" id="KW-0479">Metal-binding</keyword>
<reference evidence="21 22" key="1">
    <citation type="journal article" date="2020" name="Genome Biol. Evol.">
        <title>Comparative genomics of strictly vertically transmitted, feminizing microsporidia endosymbionts of amphipod crustaceans.</title>
        <authorList>
            <person name="Cormier A."/>
            <person name="Chebbi M.A."/>
            <person name="Giraud I."/>
            <person name="Wattier R."/>
            <person name="Teixeira M."/>
            <person name="Gilbert C."/>
            <person name="Rigaud T."/>
            <person name="Cordaux R."/>
        </authorList>
    </citation>
    <scope>NUCLEOTIDE SEQUENCE [LARGE SCALE GENOMIC DNA]</scope>
    <source>
        <strain evidence="21 22">Ou3-Ou53</strain>
    </source>
</reference>
<evidence type="ECO:0000256" key="5">
    <source>
        <dbReference type="ARBA" id="ARBA00022723"/>
    </source>
</evidence>
<dbReference type="GO" id="GO:0043139">
    <property type="term" value="F:5'-3' DNA helicase activity"/>
    <property type="evidence" value="ECO:0007669"/>
    <property type="project" value="UniProtKB-EC"/>
</dbReference>
<comment type="function">
    <text evidence="18">ATP-dependent DNA helicase important for chromosome transmission and normal cell cycle progression in G(2)/M. May have a role in changing DNA topology to allow the loading of proteins involved in maintaining sister chromatid cohesion in the vicinity of the centromeres. Has a specific role in chromosome segregation during meiosis II.</text>
</comment>
<evidence type="ECO:0000256" key="6">
    <source>
        <dbReference type="ARBA" id="ARBA00022741"/>
    </source>
</evidence>
<evidence type="ECO:0000256" key="15">
    <source>
        <dbReference type="ARBA" id="ARBA00044969"/>
    </source>
</evidence>
<dbReference type="SMART" id="SM00488">
    <property type="entry name" value="DEXDc2"/>
    <property type="match status" value="1"/>
</dbReference>
<organism evidence="21 22">
    <name type="scientific">Nosema granulosis</name>
    <dbReference type="NCBI Taxonomy" id="83296"/>
    <lineage>
        <taxon>Eukaryota</taxon>
        <taxon>Fungi</taxon>
        <taxon>Fungi incertae sedis</taxon>
        <taxon>Microsporidia</taxon>
        <taxon>Nosematidae</taxon>
        <taxon>Nosema</taxon>
    </lineage>
</organism>
<evidence type="ECO:0000256" key="10">
    <source>
        <dbReference type="ARBA" id="ARBA00023004"/>
    </source>
</evidence>
<keyword evidence="6" id="KW-0547">Nucleotide-binding</keyword>
<dbReference type="GO" id="GO:0051536">
    <property type="term" value="F:iron-sulfur cluster binding"/>
    <property type="evidence" value="ECO:0007669"/>
    <property type="project" value="UniProtKB-KW"/>
</dbReference>
<keyword evidence="13" id="KW-0131">Cell cycle</keyword>
<dbReference type="InterPro" id="IPR006554">
    <property type="entry name" value="Helicase-like_DEXD_c2"/>
</dbReference>
<dbReference type="Proteomes" id="UP000740883">
    <property type="component" value="Unassembled WGS sequence"/>
</dbReference>
<sequence length="608" mass="70131">MNIPKLYEIQKKFIQDCSAAIENGKIGVFSSPTGTGKTLSLLLSLKNFIPAVDEDDDFFIKNILGRTNRRQKIYYCSRTHSQLRQVVNEFKKLNISTNSIVLGSRKIYCINKDVSKQSSIDVINSKCRNLVQEDKCSYHVEHFKESGVFSIEDLLKDSMEHKYCPYYFTKEYFKKAEIVFLPYNLLFSQDGRQSLGINLDGAIIVVDEAHNIIETVTQMNSASIALEDIKRYISASKKYKIILKDSSKNFHTISIIINILSKLVLFLNNQKNEDVLEVSEFLLKSKLHNFNTLELTENLNRSGLIFKLENYEKKLNLKLQDISKFLNLLVASDTTSRVQCCSSFLKIFPLSPKIFFEPFKPVKSIIFAGGTMEPIDELKSVFDYREVVDYSYQASDRNFQAFIVDSLFNKTITIKQTTREDSEMFNNIKKMIIEMLEEDIGGGTVVFLPSKYYLQVFEKLFSGFEHASCFFEGINSFEEYVLNVRRKASILFAVIGGTFSEGVNFSDDLCRLLIIIGIPYPNIDTEINERIKLNGYEWYTQTAMKKVNQTIGRAIRHSEDYATILLVDSRFQNLRKYLSSWVVCCLQKENFETVKIKTKQFSQILNKK</sequence>
<dbReference type="Pfam" id="PF13307">
    <property type="entry name" value="Helicase_C_2"/>
    <property type="match status" value="1"/>
</dbReference>
<comment type="caution">
    <text evidence="21">The sequence shown here is derived from an EMBL/GenBank/DDBJ whole genome shotgun (WGS) entry which is preliminary data.</text>
</comment>
<keyword evidence="12" id="KW-0413">Isomerase</keyword>
<dbReference type="Gene3D" id="3.40.50.300">
    <property type="entry name" value="P-loop containing nucleotide triphosphate hydrolases"/>
    <property type="match status" value="2"/>
</dbReference>
<dbReference type="PANTHER" id="PTHR11472">
    <property type="entry name" value="DNA REPAIR DEAD HELICASE RAD3/XP-D SUBFAMILY MEMBER"/>
    <property type="match status" value="1"/>
</dbReference>
<dbReference type="EMBL" id="SBJO01000037">
    <property type="protein sequence ID" value="KAF9764111.1"/>
    <property type="molecule type" value="Genomic_DNA"/>
</dbReference>
<evidence type="ECO:0000256" key="3">
    <source>
        <dbReference type="ARBA" id="ARBA00016387"/>
    </source>
</evidence>
<keyword evidence="10" id="KW-0408">Iron</keyword>
<dbReference type="InterPro" id="IPR014013">
    <property type="entry name" value="Helic_SF1/SF2_ATP-bd_DinG/Rad3"/>
</dbReference>